<gene>
    <name evidence="2" type="ORF">MEDL_8139</name>
</gene>
<dbReference type="SUPFAM" id="SSF48726">
    <property type="entry name" value="Immunoglobulin"/>
    <property type="match status" value="3"/>
</dbReference>
<name>A0A8S3QA97_MYTED</name>
<sequence>MEQQQISYPTIMPLIVLPVETIIDNKKKQKKPMLEIIFVLLEYRRIGPHEINLTVEEETVGTEGITVENPTLSLKYATNNGSGLYTCFARNVVGISNSSAIHVSINGGLPNVDIGERSYNTTYGKKIKLDCTVTAHPQVLLVYWQKESDNMITTLYKGSVGTEGITHDFPSLILTSPVTTDSGIYTCFASNKAGIQKSFSASLIVEGGIPNISIPLTEYTVKYGKAITMGCFVVSNPIHTEVFWRKANDKGQVKRIDNGTQGISCCLMANPSLTINFATPSDDGLYFCLAVNAAGLGQSQRIKLTVIAGLPIVSVNLDQFVFRAGYSAFIHCSISSTLVVESVYWQIDINNSTIIVNKDSSFMGIQGSTVNNPSLMIQKSSVSMSGKYRCFATNAVGTASSVAILLKGRWIFRTILYLRNNWA</sequence>
<dbReference type="SMART" id="SM00409">
    <property type="entry name" value="IG"/>
    <property type="match status" value="3"/>
</dbReference>
<dbReference type="PANTHER" id="PTHR46958">
    <property type="entry name" value="B-CELL RECEPTOR CD22"/>
    <property type="match status" value="1"/>
</dbReference>
<dbReference type="InterPro" id="IPR007110">
    <property type="entry name" value="Ig-like_dom"/>
</dbReference>
<dbReference type="InterPro" id="IPR013783">
    <property type="entry name" value="Ig-like_fold"/>
</dbReference>
<dbReference type="GO" id="GO:0005769">
    <property type="term" value="C:early endosome"/>
    <property type="evidence" value="ECO:0007669"/>
    <property type="project" value="TreeGrafter"/>
</dbReference>
<accession>A0A8S3QA97</accession>
<dbReference type="Proteomes" id="UP000683360">
    <property type="component" value="Unassembled WGS sequence"/>
</dbReference>
<feature type="domain" description="Ig-like" evidence="1">
    <location>
        <begin position="311"/>
        <end position="403"/>
    </location>
</feature>
<dbReference type="SMART" id="SM00408">
    <property type="entry name" value="IGc2"/>
    <property type="match status" value="3"/>
</dbReference>
<dbReference type="GO" id="GO:0050859">
    <property type="term" value="P:negative regulation of B cell receptor signaling pathway"/>
    <property type="evidence" value="ECO:0007669"/>
    <property type="project" value="TreeGrafter"/>
</dbReference>
<dbReference type="EMBL" id="CAJPWZ010000458">
    <property type="protein sequence ID" value="CAG2192939.1"/>
    <property type="molecule type" value="Genomic_DNA"/>
</dbReference>
<dbReference type="PANTHER" id="PTHR46958:SF1">
    <property type="entry name" value="B-CELL RECEPTOR CD22"/>
    <property type="match status" value="1"/>
</dbReference>
<dbReference type="GO" id="GO:0009897">
    <property type="term" value="C:external side of plasma membrane"/>
    <property type="evidence" value="ECO:0007669"/>
    <property type="project" value="TreeGrafter"/>
</dbReference>
<dbReference type="GO" id="GO:0070062">
    <property type="term" value="C:extracellular exosome"/>
    <property type="evidence" value="ECO:0007669"/>
    <property type="project" value="TreeGrafter"/>
</dbReference>
<dbReference type="AlphaFoldDB" id="A0A8S3QA97"/>
<feature type="domain" description="Ig-like" evidence="1">
    <location>
        <begin position="110"/>
        <end position="200"/>
    </location>
</feature>
<comment type="caution">
    <text evidence="2">The sequence shown here is derived from an EMBL/GenBank/DDBJ whole genome shotgun (WGS) entry which is preliminary data.</text>
</comment>
<dbReference type="Gene3D" id="2.60.40.10">
    <property type="entry name" value="Immunoglobulins"/>
    <property type="match status" value="3"/>
</dbReference>
<evidence type="ECO:0000313" key="3">
    <source>
        <dbReference type="Proteomes" id="UP000683360"/>
    </source>
</evidence>
<dbReference type="InterPro" id="IPR003598">
    <property type="entry name" value="Ig_sub2"/>
</dbReference>
<protein>
    <recommendedName>
        <fullName evidence="1">Ig-like domain-containing protein</fullName>
    </recommendedName>
</protein>
<dbReference type="GO" id="GO:0055037">
    <property type="term" value="C:recycling endosome"/>
    <property type="evidence" value="ECO:0007669"/>
    <property type="project" value="TreeGrafter"/>
</dbReference>
<dbReference type="Pfam" id="PF13927">
    <property type="entry name" value="Ig_3"/>
    <property type="match status" value="2"/>
</dbReference>
<evidence type="ECO:0000259" key="1">
    <source>
        <dbReference type="PROSITE" id="PS50835"/>
    </source>
</evidence>
<dbReference type="GO" id="GO:0033691">
    <property type="term" value="F:sialic acid binding"/>
    <property type="evidence" value="ECO:0007669"/>
    <property type="project" value="TreeGrafter"/>
</dbReference>
<feature type="domain" description="Ig-like" evidence="1">
    <location>
        <begin position="210"/>
        <end position="305"/>
    </location>
</feature>
<proteinExistence type="predicted"/>
<dbReference type="Pfam" id="PF07679">
    <property type="entry name" value="I-set"/>
    <property type="match status" value="1"/>
</dbReference>
<reference evidence="2" key="1">
    <citation type="submission" date="2021-03" db="EMBL/GenBank/DDBJ databases">
        <authorList>
            <person name="Bekaert M."/>
        </authorList>
    </citation>
    <scope>NUCLEOTIDE SEQUENCE</scope>
</reference>
<dbReference type="OrthoDB" id="6153675at2759"/>
<dbReference type="GO" id="GO:0019903">
    <property type="term" value="F:protein phosphatase binding"/>
    <property type="evidence" value="ECO:0007669"/>
    <property type="project" value="TreeGrafter"/>
</dbReference>
<evidence type="ECO:0000313" key="2">
    <source>
        <dbReference type="EMBL" id="CAG2192939.1"/>
    </source>
</evidence>
<dbReference type="GO" id="GO:0042609">
    <property type="term" value="F:CD4 receptor binding"/>
    <property type="evidence" value="ECO:0007669"/>
    <property type="project" value="TreeGrafter"/>
</dbReference>
<organism evidence="2 3">
    <name type="scientific">Mytilus edulis</name>
    <name type="common">Blue mussel</name>
    <dbReference type="NCBI Taxonomy" id="6550"/>
    <lineage>
        <taxon>Eukaryota</taxon>
        <taxon>Metazoa</taxon>
        <taxon>Spiralia</taxon>
        <taxon>Lophotrochozoa</taxon>
        <taxon>Mollusca</taxon>
        <taxon>Bivalvia</taxon>
        <taxon>Autobranchia</taxon>
        <taxon>Pteriomorphia</taxon>
        <taxon>Mytilida</taxon>
        <taxon>Mytiloidea</taxon>
        <taxon>Mytilidae</taxon>
        <taxon>Mytilinae</taxon>
        <taxon>Mytilus</taxon>
    </lineage>
</organism>
<keyword evidence="3" id="KW-1185">Reference proteome</keyword>
<dbReference type="InterPro" id="IPR003599">
    <property type="entry name" value="Ig_sub"/>
</dbReference>
<dbReference type="InterPro" id="IPR036179">
    <property type="entry name" value="Ig-like_dom_sf"/>
</dbReference>
<dbReference type="PROSITE" id="PS50835">
    <property type="entry name" value="IG_LIKE"/>
    <property type="match status" value="3"/>
</dbReference>
<dbReference type="InterPro" id="IPR013098">
    <property type="entry name" value="Ig_I-set"/>
</dbReference>